<reference evidence="2 3" key="1">
    <citation type="submission" date="2018-08" db="EMBL/GenBank/DDBJ databases">
        <title>A genome reference for cultivated species of the human gut microbiota.</title>
        <authorList>
            <person name="Zou Y."/>
            <person name="Xue W."/>
            <person name="Luo G."/>
        </authorList>
    </citation>
    <scope>NUCLEOTIDE SEQUENCE [LARGE SCALE GENOMIC DNA]</scope>
    <source>
        <strain evidence="2 3">AM35-14</strain>
    </source>
</reference>
<dbReference type="KEGG" id="cbol:CGC65_04820"/>
<feature type="region of interest" description="Disordered" evidence="1">
    <location>
        <begin position="1"/>
        <end position="24"/>
    </location>
</feature>
<dbReference type="EMBL" id="QSHZ01000035">
    <property type="protein sequence ID" value="RHC50811.1"/>
    <property type="molecule type" value="Genomic_DNA"/>
</dbReference>
<evidence type="ECO:0000313" key="3">
    <source>
        <dbReference type="Proteomes" id="UP000283975"/>
    </source>
</evidence>
<evidence type="ECO:0000313" key="2">
    <source>
        <dbReference type="EMBL" id="RHC50811.1"/>
    </source>
</evidence>
<comment type="caution">
    <text evidence="2">The sequence shown here is derived from an EMBL/GenBank/DDBJ whole genome shotgun (WGS) entry which is preliminary data.</text>
</comment>
<dbReference type="AlphaFoldDB" id="A0A414AMG4"/>
<dbReference type="RefSeq" id="WP_007036569.1">
    <property type="nucleotide sequence ID" value="NZ_JANFYA010000003.1"/>
</dbReference>
<dbReference type="Proteomes" id="UP000283975">
    <property type="component" value="Unassembled WGS sequence"/>
</dbReference>
<gene>
    <name evidence="2" type="ORF">DW839_25115</name>
</gene>
<evidence type="ECO:0000256" key="1">
    <source>
        <dbReference type="SAM" id="MobiDB-lite"/>
    </source>
</evidence>
<feature type="compositionally biased region" description="Polar residues" evidence="1">
    <location>
        <begin position="8"/>
        <end position="24"/>
    </location>
</feature>
<protein>
    <submittedName>
        <fullName evidence="2">Uncharacterized protein</fullName>
    </submittedName>
</protein>
<accession>A0A414AMG4</accession>
<sequence length="81" mass="8865">MPVFTSPALHQQHGTSPALHQQHGITSTRLMESEHFPGRLCLAVKNGFSGRSDASSAAFFCDPGNARRINFLLDCMGCAWF</sequence>
<proteinExistence type="predicted"/>
<organism evidence="2 3">
    <name type="scientific">Enterocloster bolteae</name>
    <dbReference type="NCBI Taxonomy" id="208479"/>
    <lineage>
        <taxon>Bacteria</taxon>
        <taxon>Bacillati</taxon>
        <taxon>Bacillota</taxon>
        <taxon>Clostridia</taxon>
        <taxon>Lachnospirales</taxon>
        <taxon>Lachnospiraceae</taxon>
        <taxon>Enterocloster</taxon>
    </lineage>
</organism>
<name>A0A414AMG4_9FIRM</name>